<dbReference type="SUPFAM" id="SSF56112">
    <property type="entry name" value="Protein kinase-like (PK-like)"/>
    <property type="match status" value="1"/>
</dbReference>
<dbReference type="PANTHER" id="PTHR41283">
    <property type="entry name" value="AMINOGLYCOSIDE PHOSPHOTRANSFERASE"/>
    <property type="match status" value="1"/>
</dbReference>
<keyword evidence="3" id="KW-1185">Reference proteome</keyword>
<gene>
    <name evidence="2" type="ORF">McpCs1_04820</name>
</gene>
<accession>A0AAE4MF90</accession>
<dbReference type="AlphaFoldDB" id="A0AAE4MF90"/>
<dbReference type="Gene3D" id="3.90.1200.10">
    <property type="match status" value="1"/>
</dbReference>
<dbReference type="RefSeq" id="WP_338095647.1">
    <property type="nucleotide sequence ID" value="NZ_JAWDKB010000002.1"/>
</dbReference>
<feature type="domain" description="Aminoglycoside phosphotransferase" evidence="1">
    <location>
        <begin position="23"/>
        <end position="245"/>
    </location>
</feature>
<dbReference type="PANTHER" id="PTHR41283:SF1">
    <property type="entry name" value="AMINOGLYCOSIDE PHOSPHOTRANSFERASE DOMAIN-CONTAINING PROTEIN"/>
    <property type="match status" value="1"/>
</dbReference>
<evidence type="ECO:0000313" key="3">
    <source>
        <dbReference type="Proteomes" id="UP001283212"/>
    </source>
</evidence>
<sequence length="323" mass="37724">MKSTPDPQKFLEKYFSDYHFTAIEEINRGWSSDKKYLAESIRKEKYLLRITTSAKKLPYKIQEFAALKTLEKFELPIPKPVDLKVNEDGETVLMLLGWVPGRELEEAIHELSPEDQYRLGVRAGEILAQLHTIPAPLDIPRWDEWFSKKIDKRLAEYAACGIRLPNDEKILEYIRSNRHLIQNRPQCFQHGDYHIGNMVLDEQKNLGIIDFDRMDYGDPWEEFNRITWCANASKYFASGRIAGYFEGSVPENFWKLFLLYISVNMIGSVPWAIPFGDNEVATMMKTAQDVLLWFDNMNNPIPNWYCSEIPDFFIDNFSDGQKN</sequence>
<evidence type="ECO:0000259" key="1">
    <source>
        <dbReference type="Pfam" id="PF01636"/>
    </source>
</evidence>
<comment type="caution">
    <text evidence="2">The sequence shown here is derived from an EMBL/GenBank/DDBJ whole genome shotgun (WGS) entry which is preliminary data.</text>
</comment>
<reference evidence="2 3" key="1">
    <citation type="submission" date="2023-06" db="EMBL/GenBank/DDBJ databases">
        <title>Genome sequence of Methancorpusculaceae sp. Cs1.</title>
        <authorList>
            <person name="Protasov E."/>
            <person name="Platt K."/>
            <person name="Poehlein A."/>
            <person name="Daniel R."/>
            <person name="Brune A."/>
        </authorList>
    </citation>
    <scope>NUCLEOTIDE SEQUENCE [LARGE SCALE GENOMIC DNA]</scope>
    <source>
        <strain evidence="2 3">Cs1</strain>
    </source>
</reference>
<organism evidence="2 3">
    <name type="scientific">Methanorbis rubei</name>
    <dbReference type="NCBI Taxonomy" id="3028300"/>
    <lineage>
        <taxon>Archaea</taxon>
        <taxon>Methanobacteriati</taxon>
        <taxon>Methanobacteriota</taxon>
        <taxon>Stenosarchaea group</taxon>
        <taxon>Methanomicrobia</taxon>
        <taxon>Methanomicrobiales</taxon>
        <taxon>Methanocorpusculaceae</taxon>
        <taxon>Methanorbis</taxon>
    </lineage>
</organism>
<dbReference type="Pfam" id="PF01636">
    <property type="entry name" value="APH"/>
    <property type="match status" value="1"/>
</dbReference>
<name>A0AAE4MF90_9EURY</name>
<dbReference type="InterPro" id="IPR011009">
    <property type="entry name" value="Kinase-like_dom_sf"/>
</dbReference>
<proteinExistence type="predicted"/>
<protein>
    <recommendedName>
        <fullName evidence="1">Aminoglycoside phosphotransferase domain-containing protein</fullName>
    </recommendedName>
</protein>
<dbReference type="InterPro" id="IPR002575">
    <property type="entry name" value="Aminoglycoside_PTrfase"/>
</dbReference>
<dbReference type="EMBL" id="JAWDKB010000002">
    <property type="protein sequence ID" value="MDV0443114.1"/>
    <property type="molecule type" value="Genomic_DNA"/>
</dbReference>
<evidence type="ECO:0000313" key="2">
    <source>
        <dbReference type="EMBL" id="MDV0443114.1"/>
    </source>
</evidence>
<dbReference type="Proteomes" id="UP001283212">
    <property type="component" value="Unassembled WGS sequence"/>
</dbReference>